<comment type="function">
    <text evidence="12">Thiol-specific peroxidase that catalyzes the reduction of hydrogen peroxide and organic hydroperoxides to water and alcohols, respectively. Plays a role in cell protection against oxidative stress by detoxifying peroxides.</text>
</comment>
<evidence type="ECO:0000256" key="7">
    <source>
        <dbReference type="ARBA" id="ARBA00063543"/>
    </source>
</evidence>
<dbReference type="PANTHER" id="PTHR10430:SF16">
    <property type="entry name" value="PEROXIREDOXIN-5, MITOCHONDRIAL"/>
    <property type="match status" value="1"/>
</dbReference>
<keyword evidence="13" id="KW-0732">Signal</keyword>
<dbReference type="InterPro" id="IPR037944">
    <property type="entry name" value="PRX5-like"/>
</dbReference>
<feature type="active site" description="Cysteine sulfenic acid (-SOH) intermediate" evidence="11">
    <location>
        <position position="149"/>
    </location>
</feature>
<dbReference type="AlphaFoldDB" id="A0A077R459"/>
<evidence type="ECO:0000256" key="5">
    <source>
        <dbReference type="ARBA" id="ARBA00023157"/>
    </source>
</evidence>
<evidence type="ECO:0000256" key="13">
    <source>
        <dbReference type="SAM" id="SignalP"/>
    </source>
</evidence>
<proteinExistence type="inferred from homology"/>
<evidence type="ECO:0000313" key="15">
    <source>
        <dbReference type="EMBL" id="CDI53786.1"/>
    </source>
</evidence>
<feature type="signal peptide" evidence="13">
    <location>
        <begin position="1"/>
        <end position="20"/>
    </location>
</feature>
<keyword evidence="5" id="KW-1015">Disulfide bond</keyword>
<name>A0A077R459_9BASI</name>
<dbReference type="EMBL" id="HG529592">
    <property type="protein sequence ID" value="CDI53786.1"/>
    <property type="molecule type" value="Genomic_DNA"/>
</dbReference>
<protein>
    <recommendedName>
        <fullName evidence="8">Putative peroxiredoxin</fullName>
    </recommendedName>
    <alternativeName>
        <fullName evidence="9">Thioredoxin reductase</fullName>
    </alternativeName>
    <alternativeName>
        <fullName evidence="10">Thioredoxin-dependent peroxiredoxin</fullName>
    </alternativeName>
</protein>
<dbReference type="Gene3D" id="3.40.30.10">
    <property type="entry name" value="Glutaredoxin"/>
    <property type="match status" value="1"/>
</dbReference>
<keyword evidence="3 12" id="KW-0049">Antioxidant</keyword>
<dbReference type="FunFam" id="3.40.30.10:FF:000020">
    <property type="entry name" value="Peroxiredoxin"/>
    <property type="match status" value="1"/>
</dbReference>
<dbReference type="InterPro" id="IPR013740">
    <property type="entry name" value="Redoxin"/>
</dbReference>
<dbReference type="GO" id="GO:0005739">
    <property type="term" value="C:mitochondrion"/>
    <property type="evidence" value="ECO:0007669"/>
    <property type="project" value="TreeGrafter"/>
</dbReference>
<dbReference type="GO" id="GO:0034599">
    <property type="term" value="P:cellular response to oxidative stress"/>
    <property type="evidence" value="ECO:0007669"/>
    <property type="project" value="InterPro"/>
</dbReference>
<evidence type="ECO:0000256" key="6">
    <source>
        <dbReference type="ARBA" id="ARBA00023284"/>
    </source>
</evidence>
<evidence type="ECO:0000256" key="11">
    <source>
        <dbReference type="PIRSR" id="PIRSR637944-1"/>
    </source>
</evidence>
<evidence type="ECO:0000256" key="3">
    <source>
        <dbReference type="ARBA" id="ARBA00022862"/>
    </source>
</evidence>
<organism evidence="15">
    <name type="scientific">Melanopsichium pennsylvanicum 4</name>
    <dbReference type="NCBI Taxonomy" id="1398559"/>
    <lineage>
        <taxon>Eukaryota</taxon>
        <taxon>Fungi</taxon>
        <taxon>Dikarya</taxon>
        <taxon>Basidiomycota</taxon>
        <taxon>Ustilaginomycotina</taxon>
        <taxon>Ustilaginomycetes</taxon>
        <taxon>Ustilaginales</taxon>
        <taxon>Ustilaginaceae</taxon>
        <taxon>Melanopsichium</taxon>
    </lineage>
</organism>
<evidence type="ECO:0000259" key="14">
    <source>
        <dbReference type="Pfam" id="PF08534"/>
    </source>
</evidence>
<feature type="chain" id="PRO_5001722992" description="Putative peroxiredoxin" evidence="13">
    <location>
        <begin position="21"/>
        <end position="261"/>
    </location>
</feature>
<dbReference type="CDD" id="cd03013">
    <property type="entry name" value="PRX5_like"/>
    <property type="match status" value="1"/>
</dbReference>
<dbReference type="SUPFAM" id="SSF52833">
    <property type="entry name" value="Thioredoxin-like"/>
    <property type="match status" value="1"/>
</dbReference>
<dbReference type="GO" id="GO:0042744">
    <property type="term" value="P:hydrogen peroxide catabolic process"/>
    <property type="evidence" value="ECO:0007669"/>
    <property type="project" value="TreeGrafter"/>
</dbReference>
<keyword evidence="6 12" id="KW-0676">Redox-active center</keyword>
<dbReference type="GO" id="GO:0005777">
    <property type="term" value="C:peroxisome"/>
    <property type="evidence" value="ECO:0007669"/>
    <property type="project" value="TreeGrafter"/>
</dbReference>
<evidence type="ECO:0000256" key="4">
    <source>
        <dbReference type="ARBA" id="ARBA00023002"/>
    </source>
</evidence>
<dbReference type="Pfam" id="PF08534">
    <property type="entry name" value="Redoxin"/>
    <property type="match status" value="1"/>
</dbReference>
<accession>A0A077R459</accession>
<evidence type="ECO:0000256" key="9">
    <source>
        <dbReference type="ARBA" id="ARBA00076301"/>
    </source>
</evidence>
<evidence type="ECO:0000256" key="1">
    <source>
        <dbReference type="ARBA" id="ARBA00010505"/>
    </source>
</evidence>
<dbReference type="GO" id="GO:0045454">
    <property type="term" value="P:cell redox homeostasis"/>
    <property type="evidence" value="ECO:0007669"/>
    <property type="project" value="TreeGrafter"/>
</dbReference>
<keyword evidence="2 12" id="KW-0575">Peroxidase</keyword>
<dbReference type="InterPro" id="IPR036249">
    <property type="entry name" value="Thioredoxin-like_sf"/>
</dbReference>
<feature type="domain" description="Redoxin" evidence="14">
    <location>
        <begin position="96"/>
        <end position="258"/>
    </location>
</feature>
<evidence type="ECO:0000256" key="12">
    <source>
        <dbReference type="RuleBase" id="RU366011"/>
    </source>
</evidence>
<sequence>MVSKLLTTVCISALRTTATAATAAARPSMLPATGRLISTSAPSIILPPRSSPRFTLPTNAVRMVGINNAAFVTPLRSLAIRTFASSNTARQAISKGEQIPNTTFMYVPWAPELADGTACGAPNKIQTHEAFKGKKVVIVAVPGAYTPTCHVNHIPPYIKQVDAFKSKGIDQIIVLAQNDPFVMSAWGVQNKAEDKVIFATDLNLEFSKGVDATADLSAMGFGQRTGRYAIIVDDLKVVDFSAEPNPGAVEVSGAEHVLAKL</sequence>
<keyword evidence="4 12" id="KW-0560">Oxidoreductase</keyword>
<evidence type="ECO:0000256" key="8">
    <source>
        <dbReference type="ARBA" id="ARBA00074156"/>
    </source>
</evidence>
<dbReference type="GO" id="GO:0008379">
    <property type="term" value="F:thioredoxin peroxidase activity"/>
    <property type="evidence" value="ECO:0007669"/>
    <property type="project" value="InterPro"/>
</dbReference>
<reference evidence="15" key="1">
    <citation type="journal article" date="2014" name="Genome Biol. Evol.">
        <title>Gene Loss Rather Than Gene Gain Is Associated with a Host Jump from Monocots to Dicots in the Smut Fungus Melanopsichium pennsylvanicum.</title>
        <authorList>
            <person name="Sharma R."/>
            <person name="Mishra B."/>
            <person name="Runge F."/>
            <person name="Thines M."/>
        </authorList>
    </citation>
    <scope>NUCLEOTIDE SEQUENCE</scope>
    <source>
        <strain evidence="15">4</strain>
    </source>
</reference>
<comment type="subunit">
    <text evidence="7">Homodimer; disulfide-linked, upon oxidation.</text>
</comment>
<evidence type="ECO:0000256" key="2">
    <source>
        <dbReference type="ARBA" id="ARBA00022559"/>
    </source>
</evidence>
<comment type="similarity">
    <text evidence="1 12">Belongs to the peroxiredoxin family. Prx5 subfamily.</text>
</comment>
<dbReference type="PANTHER" id="PTHR10430">
    <property type="entry name" value="PEROXIREDOXIN"/>
    <property type="match status" value="1"/>
</dbReference>
<evidence type="ECO:0000256" key="10">
    <source>
        <dbReference type="ARBA" id="ARBA00079296"/>
    </source>
</evidence>